<keyword evidence="4" id="KW-0378">Hydrolase</keyword>
<evidence type="ECO:0000313" key="8">
    <source>
        <dbReference type="EMBL" id="BEP29781.1"/>
    </source>
</evidence>
<dbReference type="PANTHER" id="PTHR12992">
    <property type="entry name" value="NUDIX HYDROLASE"/>
    <property type="match status" value="1"/>
</dbReference>
<dbReference type="EMBL" id="AP028654">
    <property type="protein sequence ID" value="BEP29781.1"/>
    <property type="molecule type" value="Genomic_DNA"/>
</dbReference>
<dbReference type="SUPFAM" id="SSF55811">
    <property type="entry name" value="Nudix"/>
    <property type="match status" value="1"/>
</dbReference>
<dbReference type="CDD" id="cd03426">
    <property type="entry name" value="NUDIX_CoAse_Nudt7"/>
    <property type="match status" value="1"/>
</dbReference>
<name>A0AAU9EQY4_9FIRM</name>
<sequence length="203" mass="23505">MINIDLLKTSIKLSKTNSKDYKEYSIVVPVVLLNNELHLLYEVRSENLRSQPGEICFPGGKIEKNELKLDAGLRELYEEIGIAKEDVEIIGEIQKIITPFNIIINCYIGFVKDFSIDNLVLNKDEVKEVFLASLDELLKIKPKQYTLKSSFDLSDEFPYELISNGKEYNWRQGEYAVVFYDYKGRNIWGITARITKNLLEILK</sequence>
<accession>A0AAU9EQY4</accession>
<evidence type="ECO:0000256" key="6">
    <source>
        <dbReference type="ARBA" id="ARBA00023211"/>
    </source>
</evidence>
<keyword evidence="9" id="KW-1185">Reference proteome</keyword>
<dbReference type="InterPro" id="IPR045121">
    <property type="entry name" value="CoAse"/>
</dbReference>
<dbReference type="Pfam" id="PF00293">
    <property type="entry name" value="NUDIX"/>
    <property type="match status" value="1"/>
</dbReference>
<evidence type="ECO:0000256" key="1">
    <source>
        <dbReference type="ARBA" id="ARBA00001936"/>
    </source>
</evidence>
<dbReference type="InterPro" id="IPR000086">
    <property type="entry name" value="NUDIX_hydrolase_dom"/>
</dbReference>
<gene>
    <name evidence="8" type="ORF">HLPR_21120</name>
</gene>
<organism evidence="8 9">
    <name type="scientific">Helicovermis profundi</name>
    <dbReference type="NCBI Taxonomy" id="3065157"/>
    <lineage>
        <taxon>Bacteria</taxon>
        <taxon>Bacillati</taxon>
        <taxon>Bacillota</taxon>
        <taxon>Clostridia</taxon>
        <taxon>Helicovermis</taxon>
    </lineage>
</organism>
<reference evidence="8 9" key="1">
    <citation type="submission" date="2023-08" db="EMBL/GenBank/DDBJ databases">
        <title>Helicovermis profunda gen. nov., sp. nov., a novel mesophilic, fermentative bacterium within the Bacillota from a deep-sea hydrothermal vent chimney.</title>
        <authorList>
            <person name="Miyazaki U."/>
            <person name="Mizutani D."/>
            <person name="Hashimoto Y."/>
            <person name="Tame A."/>
            <person name="Sawayama S."/>
            <person name="Miyazaki J."/>
            <person name="Takai K."/>
            <person name="Nakagawa S."/>
        </authorList>
    </citation>
    <scope>NUCLEOTIDE SEQUENCE [LARGE SCALE GENOMIC DNA]</scope>
    <source>
        <strain evidence="8 9">S502</strain>
    </source>
</reference>
<keyword evidence="3" id="KW-0479">Metal-binding</keyword>
<evidence type="ECO:0000313" key="9">
    <source>
        <dbReference type="Proteomes" id="UP001321786"/>
    </source>
</evidence>
<dbReference type="Proteomes" id="UP001321786">
    <property type="component" value="Chromosome"/>
</dbReference>
<dbReference type="PROSITE" id="PS51462">
    <property type="entry name" value="NUDIX"/>
    <property type="match status" value="1"/>
</dbReference>
<evidence type="ECO:0000259" key="7">
    <source>
        <dbReference type="PROSITE" id="PS51462"/>
    </source>
</evidence>
<keyword evidence="5" id="KW-0460">Magnesium</keyword>
<evidence type="ECO:0000256" key="3">
    <source>
        <dbReference type="ARBA" id="ARBA00022723"/>
    </source>
</evidence>
<dbReference type="KEGG" id="hprf:HLPR_21120"/>
<keyword evidence="6" id="KW-0464">Manganese</keyword>
<evidence type="ECO:0000256" key="4">
    <source>
        <dbReference type="ARBA" id="ARBA00022801"/>
    </source>
</evidence>
<dbReference type="AlphaFoldDB" id="A0AAU9EQY4"/>
<dbReference type="RefSeq" id="WP_338535395.1">
    <property type="nucleotide sequence ID" value="NZ_AP028654.1"/>
</dbReference>
<evidence type="ECO:0000256" key="5">
    <source>
        <dbReference type="ARBA" id="ARBA00022842"/>
    </source>
</evidence>
<comment type="cofactor">
    <cofactor evidence="1">
        <name>Mn(2+)</name>
        <dbReference type="ChEBI" id="CHEBI:29035"/>
    </cofactor>
</comment>
<dbReference type="PANTHER" id="PTHR12992:SF11">
    <property type="entry name" value="MITOCHONDRIAL COENZYME A DIPHOSPHATASE NUDT8"/>
    <property type="match status" value="1"/>
</dbReference>
<comment type="cofactor">
    <cofactor evidence="2">
        <name>Mg(2+)</name>
        <dbReference type="ChEBI" id="CHEBI:18420"/>
    </cofactor>
</comment>
<dbReference type="GO" id="GO:0010945">
    <property type="term" value="F:coenzyme A diphosphatase activity"/>
    <property type="evidence" value="ECO:0007669"/>
    <property type="project" value="InterPro"/>
</dbReference>
<dbReference type="InterPro" id="IPR015797">
    <property type="entry name" value="NUDIX_hydrolase-like_dom_sf"/>
</dbReference>
<dbReference type="Gene3D" id="3.90.79.10">
    <property type="entry name" value="Nucleoside Triphosphate Pyrophosphohydrolase"/>
    <property type="match status" value="1"/>
</dbReference>
<protein>
    <submittedName>
        <fullName evidence="8">CoA pyrophosphatase</fullName>
    </submittedName>
</protein>
<proteinExistence type="predicted"/>
<dbReference type="GO" id="GO:0046872">
    <property type="term" value="F:metal ion binding"/>
    <property type="evidence" value="ECO:0007669"/>
    <property type="project" value="UniProtKB-KW"/>
</dbReference>
<feature type="domain" description="Nudix hydrolase" evidence="7">
    <location>
        <begin position="23"/>
        <end position="155"/>
    </location>
</feature>
<evidence type="ECO:0000256" key="2">
    <source>
        <dbReference type="ARBA" id="ARBA00001946"/>
    </source>
</evidence>